<name>A0A0D6JG43_9HYPH</name>
<dbReference type="KEGG" id="fiy:BN1229_v1_2361"/>
<sequence>MEFAQLLLFAGLGMGAGLLIGCVGIGGVIVVPALVYLANVPIHVAIAAAMFAFLLSGAVGTLVFARSNSIRWDMTAWMWAGAMPAAFIGALAANAIPASIIEFVVGTLTAASGVHALLIQSAAEPADGGIISKPILANIGAVTGFTSALTGTGGPLVLIPILVWMQMPVLAAIGLAQAIQLPIAVLATSGNIVAGTLDPLLGSILGFGIVFGTWSGAKLAHVLPRATLKAFVSALLVVVGGMILIKLALAFTS</sequence>
<gene>
    <name evidence="7" type="ORF">YBN1229_v1_2361</name>
</gene>
<dbReference type="AlphaFoldDB" id="A0A0D6JG43"/>
<feature type="transmembrane region" description="Helical" evidence="5">
    <location>
        <begin position="169"/>
        <end position="188"/>
    </location>
</feature>
<dbReference type="GO" id="GO:0005886">
    <property type="term" value="C:plasma membrane"/>
    <property type="evidence" value="ECO:0007669"/>
    <property type="project" value="UniProtKB-SubCell"/>
</dbReference>
<evidence type="ECO:0000256" key="4">
    <source>
        <dbReference type="ARBA" id="ARBA00023136"/>
    </source>
</evidence>
<keyword evidence="2 5" id="KW-0812">Transmembrane</keyword>
<keyword evidence="8" id="KW-1185">Reference proteome</keyword>
<feature type="transmembrane region" description="Helical" evidence="5">
    <location>
        <begin position="76"/>
        <end position="97"/>
    </location>
</feature>
<feature type="transmembrane region" description="Helical" evidence="5">
    <location>
        <begin position="7"/>
        <end position="36"/>
    </location>
</feature>
<evidence type="ECO:0000256" key="2">
    <source>
        <dbReference type="ARBA" id="ARBA00022692"/>
    </source>
</evidence>
<evidence type="ECO:0000313" key="7">
    <source>
        <dbReference type="EMBL" id="CPR19879.1"/>
    </source>
</evidence>
<dbReference type="Proteomes" id="UP000033187">
    <property type="component" value="Chromosome 1"/>
</dbReference>
<keyword evidence="3 5" id="KW-1133">Transmembrane helix</keyword>
<comment type="similarity">
    <text evidence="5">Belongs to the 4-toluene sulfonate uptake permease (TSUP) (TC 2.A.102) family.</text>
</comment>
<dbReference type="EMBL" id="KM879220">
    <property type="protein sequence ID" value="AIY69281.1"/>
    <property type="molecule type" value="Genomic_DNA"/>
</dbReference>
<dbReference type="EMBL" id="LN829119">
    <property type="protein sequence ID" value="CPR19879.1"/>
    <property type="molecule type" value="Genomic_DNA"/>
</dbReference>
<protein>
    <recommendedName>
        <fullName evidence="5">Probable membrane transporter protein</fullName>
    </recommendedName>
</protein>
<dbReference type="Pfam" id="PF01925">
    <property type="entry name" value="TauE"/>
    <property type="match status" value="1"/>
</dbReference>
<keyword evidence="4 5" id="KW-0472">Membrane</keyword>
<dbReference type="InterPro" id="IPR051598">
    <property type="entry name" value="TSUP/Inactive_protease-like"/>
</dbReference>
<organism evidence="7 8">
    <name type="scientific">Candidatus Filomicrobium marinum</name>
    <dbReference type="NCBI Taxonomy" id="1608628"/>
    <lineage>
        <taxon>Bacteria</taxon>
        <taxon>Pseudomonadati</taxon>
        <taxon>Pseudomonadota</taxon>
        <taxon>Alphaproteobacteria</taxon>
        <taxon>Hyphomicrobiales</taxon>
        <taxon>Hyphomicrobiaceae</taxon>
        <taxon>Filomicrobium</taxon>
    </lineage>
</organism>
<dbReference type="KEGG" id="fil:BN1229_v1_3563"/>
<dbReference type="PANTHER" id="PTHR43701">
    <property type="entry name" value="MEMBRANE TRANSPORTER PROTEIN MJ0441-RELATED"/>
    <property type="match status" value="1"/>
</dbReference>
<evidence type="ECO:0000256" key="3">
    <source>
        <dbReference type="ARBA" id="ARBA00022989"/>
    </source>
</evidence>
<evidence type="ECO:0000313" key="6">
    <source>
        <dbReference type="EMBL" id="AIY69281.1"/>
    </source>
</evidence>
<reference evidence="7" key="1">
    <citation type="journal article" date="2015" name="Genome Announc.">
        <title>Complete Genome Sequences of Two Strains of Candidatus Filomicrobium marinum, a Methanesulfonate-Degrading Species.</title>
        <authorList>
            <person name="Henriques A.C."/>
            <person name="De Marco P."/>
        </authorList>
    </citation>
    <scope>NUCLEOTIDE SEQUENCE</scope>
    <source>
        <strain evidence="7">Berkeley</strain>
    </source>
</reference>
<feature type="transmembrane region" description="Helical" evidence="5">
    <location>
        <begin position="200"/>
        <end position="217"/>
    </location>
</feature>
<keyword evidence="5" id="KW-1003">Cell membrane</keyword>
<feature type="transmembrane region" description="Helical" evidence="5">
    <location>
        <begin position="42"/>
        <end position="64"/>
    </location>
</feature>
<evidence type="ECO:0000256" key="5">
    <source>
        <dbReference type="RuleBase" id="RU363041"/>
    </source>
</evidence>
<comment type="subcellular location">
    <subcellularLocation>
        <location evidence="5">Cell membrane</location>
        <topology evidence="5">Multi-pass membrane protein</topology>
    </subcellularLocation>
    <subcellularLocation>
        <location evidence="1">Membrane</location>
        <topology evidence="1">Multi-pass membrane protein</topology>
    </subcellularLocation>
</comment>
<dbReference type="RefSeq" id="WP_046479276.1">
    <property type="nucleotide sequence ID" value="NZ_LN829118.1"/>
</dbReference>
<proteinExistence type="inferred from homology"/>
<reference evidence="8" key="3">
    <citation type="submission" date="2015-02" db="EMBL/GenBank/DDBJ databases">
        <authorList>
            <person name="Chooi Y.-H."/>
        </authorList>
    </citation>
    <scope>NUCLEOTIDE SEQUENCE [LARGE SCALE GENOMIC DNA]</scope>
    <source>
        <strain evidence="8">strain Y</strain>
    </source>
</reference>
<accession>A0A0D6JG43</accession>
<reference evidence="6" key="2">
    <citation type="journal article" date="2015" name="PLoS ONE">
        <title>Methanesulfonate (MSA) Catabolic Genes from Marine and Estuarine Bacteria.</title>
        <authorList>
            <person name="Henriques A.C."/>
            <person name="De Marco P."/>
        </authorList>
    </citation>
    <scope>NUCLEOTIDE SEQUENCE</scope>
    <source>
        <strain evidence="6">Berkeley</strain>
    </source>
</reference>
<dbReference type="PANTHER" id="PTHR43701:SF2">
    <property type="entry name" value="MEMBRANE TRANSPORTER PROTEIN YJNA-RELATED"/>
    <property type="match status" value="1"/>
</dbReference>
<evidence type="ECO:0000313" key="8">
    <source>
        <dbReference type="Proteomes" id="UP000033187"/>
    </source>
</evidence>
<dbReference type="InterPro" id="IPR002781">
    <property type="entry name" value="TM_pro_TauE-like"/>
</dbReference>
<feature type="transmembrane region" description="Helical" evidence="5">
    <location>
        <begin position="135"/>
        <end position="163"/>
    </location>
</feature>
<dbReference type="OrthoDB" id="8019530at2"/>
<feature type="transmembrane region" description="Helical" evidence="5">
    <location>
        <begin position="229"/>
        <end position="251"/>
    </location>
</feature>
<evidence type="ECO:0000256" key="1">
    <source>
        <dbReference type="ARBA" id="ARBA00004141"/>
    </source>
</evidence>